<evidence type="ECO:0000313" key="18">
    <source>
        <dbReference type="EMBL" id="KJV06520.1"/>
    </source>
</evidence>
<dbReference type="NCBIfam" id="NF008168">
    <property type="entry name" value="PRK10917.2-2"/>
    <property type="match status" value="1"/>
</dbReference>
<dbReference type="InterPro" id="IPR014001">
    <property type="entry name" value="Helicase_ATP-bd"/>
</dbReference>
<dbReference type="SUPFAM" id="SSF50249">
    <property type="entry name" value="Nucleic acid-binding proteins"/>
    <property type="match status" value="1"/>
</dbReference>
<keyword evidence="11" id="KW-0413">Isomerase</keyword>
<evidence type="ECO:0000256" key="10">
    <source>
        <dbReference type="ARBA" id="ARBA00023204"/>
    </source>
</evidence>
<dbReference type="PROSITE" id="PS51192">
    <property type="entry name" value="HELICASE_ATP_BIND_1"/>
    <property type="match status" value="1"/>
</dbReference>
<evidence type="ECO:0000256" key="9">
    <source>
        <dbReference type="ARBA" id="ARBA00023172"/>
    </source>
</evidence>
<dbReference type="OrthoDB" id="9804325at2"/>
<proteinExistence type="inferred from homology"/>
<dbReference type="CDD" id="cd04488">
    <property type="entry name" value="RecG_wedge_OBF"/>
    <property type="match status" value="1"/>
</dbReference>
<dbReference type="SMART" id="SM00487">
    <property type="entry name" value="DEXDc"/>
    <property type="match status" value="1"/>
</dbReference>
<comment type="catalytic activity">
    <reaction evidence="12 15">
        <text>Couples ATP hydrolysis with the unwinding of duplex DNA by translocating in the 3'-5' direction.</text>
        <dbReference type="EC" id="5.6.2.4"/>
    </reaction>
</comment>
<comment type="caution">
    <text evidence="18">The sequence shown here is derived from an EMBL/GenBank/DDBJ whole genome shotgun (WGS) entry which is preliminary data.</text>
</comment>
<dbReference type="GO" id="GO:0043138">
    <property type="term" value="F:3'-5' DNA helicase activity"/>
    <property type="evidence" value="ECO:0007669"/>
    <property type="project" value="UniProtKB-EC"/>
</dbReference>
<organism evidence="18 19">
    <name type="scientific">Methylocucumis oryzae</name>
    <dbReference type="NCBI Taxonomy" id="1632867"/>
    <lineage>
        <taxon>Bacteria</taxon>
        <taxon>Pseudomonadati</taxon>
        <taxon>Pseudomonadota</taxon>
        <taxon>Gammaproteobacteria</taxon>
        <taxon>Methylococcales</taxon>
        <taxon>Methylococcaceae</taxon>
        <taxon>Methylocucumis</taxon>
    </lineage>
</organism>
<dbReference type="GO" id="GO:0006281">
    <property type="term" value="P:DNA repair"/>
    <property type="evidence" value="ECO:0007669"/>
    <property type="project" value="UniProtKB-UniRule"/>
</dbReference>
<dbReference type="PANTHER" id="PTHR47964">
    <property type="entry name" value="ATP-DEPENDENT DNA HELICASE HOMOLOG RECG, CHLOROPLASTIC"/>
    <property type="match status" value="1"/>
</dbReference>
<dbReference type="InterPro" id="IPR001650">
    <property type="entry name" value="Helicase_C-like"/>
</dbReference>
<dbReference type="GO" id="GO:0006310">
    <property type="term" value="P:DNA recombination"/>
    <property type="evidence" value="ECO:0007669"/>
    <property type="project" value="UniProtKB-UniRule"/>
</dbReference>
<keyword evidence="8" id="KW-0238">DNA-binding</keyword>
<dbReference type="InterPro" id="IPR012340">
    <property type="entry name" value="NA-bd_OB-fold"/>
</dbReference>
<evidence type="ECO:0000313" key="19">
    <source>
        <dbReference type="Proteomes" id="UP000033684"/>
    </source>
</evidence>
<keyword evidence="3 15" id="KW-0547">Nucleotide-binding</keyword>
<comment type="similarity">
    <text evidence="1 15">Belongs to the helicase family. RecG subfamily.</text>
</comment>
<evidence type="ECO:0000259" key="16">
    <source>
        <dbReference type="PROSITE" id="PS51192"/>
    </source>
</evidence>
<dbReference type="InterPro" id="IPR047112">
    <property type="entry name" value="RecG/Mfd"/>
</dbReference>
<reference evidence="19" key="1">
    <citation type="submission" date="2015-03" db="EMBL/GenBank/DDBJ databases">
        <title>Draft genome sequence of a novel methanotroph (Sn10-6) isolated from flooded ricefield rhizosphere in India.</title>
        <authorList>
            <person name="Pandit P.S."/>
            <person name="Pore S.D."/>
            <person name="Arora P."/>
            <person name="Kapse N.G."/>
            <person name="Dhakephalkar P.K."/>
            <person name="Rahalkar M.C."/>
        </authorList>
    </citation>
    <scope>NUCLEOTIDE SEQUENCE [LARGE SCALE GENOMIC DNA]</scope>
    <source>
        <strain evidence="19">Sn10-6</strain>
    </source>
</reference>
<dbReference type="InterPro" id="IPR011545">
    <property type="entry name" value="DEAD/DEAH_box_helicase_dom"/>
</dbReference>
<dbReference type="Gene3D" id="3.40.50.300">
    <property type="entry name" value="P-loop containing nucleotide triphosphate hydrolases"/>
    <property type="match status" value="2"/>
</dbReference>
<dbReference type="FunFam" id="3.40.50.300:FF:000391">
    <property type="entry name" value="ATP-dependent DNA helicase RecG"/>
    <property type="match status" value="1"/>
</dbReference>
<dbReference type="SMART" id="SM00490">
    <property type="entry name" value="HELICc"/>
    <property type="match status" value="1"/>
</dbReference>
<keyword evidence="19" id="KW-1185">Reference proteome</keyword>
<dbReference type="PROSITE" id="PS51194">
    <property type="entry name" value="HELICASE_CTER"/>
    <property type="match status" value="1"/>
</dbReference>
<dbReference type="Gene3D" id="2.40.50.140">
    <property type="entry name" value="Nucleic acid-binding proteins"/>
    <property type="match status" value="1"/>
</dbReference>
<accession>A0A0F3II93</accession>
<dbReference type="PANTHER" id="PTHR47964:SF1">
    <property type="entry name" value="ATP-DEPENDENT DNA HELICASE HOMOLOG RECG, CHLOROPLASTIC"/>
    <property type="match status" value="1"/>
</dbReference>
<dbReference type="PATRIC" id="fig|1632867.3.peg.212"/>
<dbReference type="Pfam" id="PF00270">
    <property type="entry name" value="DEAD"/>
    <property type="match status" value="1"/>
</dbReference>
<reference evidence="18 19" key="2">
    <citation type="journal article" date="2016" name="Microb. Ecol.">
        <title>Genome Characteristics of a Novel Type I Methanotroph (Sn10-6) Isolated from a Flooded Indian Rice Field.</title>
        <authorList>
            <person name="Rahalkar M.C."/>
            <person name="Pandit P.S."/>
            <person name="Dhakephalkar P.K."/>
            <person name="Pore S."/>
            <person name="Arora P."/>
            <person name="Kapse N."/>
        </authorList>
    </citation>
    <scope>NUCLEOTIDE SEQUENCE [LARGE SCALE GENOMIC DNA]</scope>
    <source>
        <strain evidence="18 19">Sn10-6</strain>
    </source>
</reference>
<dbReference type="Pfam" id="PF00271">
    <property type="entry name" value="Helicase_C"/>
    <property type="match status" value="1"/>
</dbReference>
<evidence type="ECO:0000259" key="17">
    <source>
        <dbReference type="PROSITE" id="PS51194"/>
    </source>
</evidence>
<evidence type="ECO:0000256" key="4">
    <source>
        <dbReference type="ARBA" id="ARBA00022763"/>
    </source>
</evidence>
<evidence type="ECO:0000256" key="15">
    <source>
        <dbReference type="RuleBase" id="RU363016"/>
    </source>
</evidence>
<evidence type="ECO:0000256" key="13">
    <source>
        <dbReference type="ARBA" id="ARBA00034808"/>
    </source>
</evidence>
<keyword evidence="9 15" id="KW-0233">DNA recombination</keyword>
<evidence type="ECO:0000256" key="1">
    <source>
        <dbReference type="ARBA" id="ARBA00007504"/>
    </source>
</evidence>
<dbReference type="NCBIfam" id="TIGR00643">
    <property type="entry name" value="recG"/>
    <property type="match status" value="1"/>
</dbReference>
<dbReference type="NCBIfam" id="NF008165">
    <property type="entry name" value="PRK10917.1-3"/>
    <property type="match status" value="1"/>
</dbReference>
<evidence type="ECO:0000256" key="7">
    <source>
        <dbReference type="ARBA" id="ARBA00022840"/>
    </source>
</evidence>
<evidence type="ECO:0000256" key="6">
    <source>
        <dbReference type="ARBA" id="ARBA00022806"/>
    </source>
</evidence>
<dbReference type="RefSeq" id="WP_045779244.1">
    <property type="nucleotide sequence ID" value="NZ_LAJX01000105.1"/>
</dbReference>
<evidence type="ECO:0000256" key="2">
    <source>
        <dbReference type="ARBA" id="ARBA00017846"/>
    </source>
</evidence>
<dbReference type="GO" id="GO:0016887">
    <property type="term" value="F:ATP hydrolysis activity"/>
    <property type="evidence" value="ECO:0007669"/>
    <property type="project" value="RHEA"/>
</dbReference>
<keyword evidence="7 15" id="KW-0067">ATP-binding</keyword>
<dbReference type="InterPro" id="IPR027417">
    <property type="entry name" value="P-loop_NTPase"/>
</dbReference>
<dbReference type="SUPFAM" id="SSF52540">
    <property type="entry name" value="P-loop containing nucleoside triphosphate hydrolases"/>
    <property type="match status" value="2"/>
</dbReference>
<keyword evidence="10 15" id="KW-0234">DNA repair</keyword>
<feature type="domain" description="Helicase ATP-binding" evidence="16">
    <location>
        <begin position="289"/>
        <end position="454"/>
    </location>
</feature>
<evidence type="ECO:0000256" key="5">
    <source>
        <dbReference type="ARBA" id="ARBA00022801"/>
    </source>
</evidence>
<dbReference type="NCBIfam" id="NF008163">
    <property type="entry name" value="PRK10917.1-1"/>
    <property type="match status" value="1"/>
</dbReference>
<dbReference type="GO" id="GO:0005524">
    <property type="term" value="F:ATP binding"/>
    <property type="evidence" value="ECO:0007669"/>
    <property type="project" value="UniProtKB-KW"/>
</dbReference>
<dbReference type="Pfam" id="PF17191">
    <property type="entry name" value="RecG_wedge"/>
    <property type="match status" value="1"/>
</dbReference>
<evidence type="ECO:0000256" key="11">
    <source>
        <dbReference type="ARBA" id="ARBA00023235"/>
    </source>
</evidence>
<keyword evidence="4 15" id="KW-0227">DNA damage</keyword>
<gene>
    <name evidence="18" type="ORF">VZ94_10765</name>
</gene>
<evidence type="ECO:0000256" key="12">
    <source>
        <dbReference type="ARBA" id="ARBA00034617"/>
    </source>
</evidence>
<dbReference type="EC" id="5.6.2.4" evidence="13 15"/>
<comment type="function">
    <text evidence="15">Plays a critical role in recombination and DNA repair. Helps process Holliday junction intermediates to mature products by catalyzing branch migration. Has replication fork regression activity, unwinds stalled or blocked replication forks to make a HJ that can be resolved. Has a DNA unwinding activity characteristic of a DNA helicase with 3'-5' polarity.</text>
</comment>
<sequence>MSTPSPSVLNAKQIPVTQLTGIGPRTAVLLNKLGITSLQDLLLHLPYRYEDRTRIHSIAELRTGVTAFVCGRVELAEVVVKTKKSLVCRINDDTGFLYLRFFHFSAAQLQALTPGSWLTAYAEVRLGFAGLEMVHPDYKILASRDEITADEALTPVYALTEGLSQHTLRKAIKHALSWLTQRPELLPDCLPTTLIEAYCYPALIEALNALHAPKSVQAPPTADHPARKRLALEELLAHHLALRQVRQYAKTATAPQLTPPVTVLTAFLDHLPFALTRAQQRVIKEIEHDVSSNKPMLRLVQGDVGSGKTVVAAYTALLALGSGYQVALMAPTELLAEQHFRTFTSWLGDSAFPVVLLTGQNKSKHKETLLQTLAKDSPILVVGTHALFQQSVQFSRLGLIIIDEQHRFGVHQRLALREKAQNTGLKPHQLVMTATPIPRTLAMLQYSDLDISIIDELPPGRIPIVTSVIPSERREEVINRIQHWIDQRRQAYWVCTLIEESELLQCQAAENTALLLAQSLPAVRVGLVHGRMKARDKEHVMQAFKQHELDLLVATTVIEVGVDVPNAGLMIIENPERLGLAQLHQLRGRVGRGQSESFCLLLYQMPLSQLARQRLKILRDSHDGFYIAEQDLQLRGPGDVMGTRQTGQMQFKIADLQQDAELFEFISMLSDHLLRDFPELITPICQRWLEHAGLYAEV</sequence>
<dbReference type="InterPro" id="IPR004609">
    <property type="entry name" value="ATP-dep_DNA_helicase_RecG"/>
</dbReference>
<keyword evidence="6 15" id="KW-0347">Helicase</keyword>
<evidence type="ECO:0000256" key="14">
    <source>
        <dbReference type="ARBA" id="ARBA00048988"/>
    </source>
</evidence>
<feature type="domain" description="Helicase C-terminal" evidence="17">
    <location>
        <begin position="487"/>
        <end position="633"/>
    </location>
</feature>
<dbReference type="InterPro" id="IPR033454">
    <property type="entry name" value="RecG_wedge"/>
</dbReference>
<evidence type="ECO:0000256" key="8">
    <source>
        <dbReference type="ARBA" id="ARBA00023125"/>
    </source>
</evidence>
<dbReference type="AlphaFoldDB" id="A0A0F3II93"/>
<dbReference type="Pfam" id="PF19833">
    <property type="entry name" value="RecG_dom3_C"/>
    <property type="match status" value="1"/>
</dbReference>
<comment type="catalytic activity">
    <reaction evidence="14 15">
        <text>ATP + H2O = ADP + phosphate + H(+)</text>
        <dbReference type="Rhea" id="RHEA:13065"/>
        <dbReference type="ChEBI" id="CHEBI:15377"/>
        <dbReference type="ChEBI" id="CHEBI:15378"/>
        <dbReference type="ChEBI" id="CHEBI:30616"/>
        <dbReference type="ChEBI" id="CHEBI:43474"/>
        <dbReference type="ChEBI" id="CHEBI:456216"/>
        <dbReference type="EC" id="5.6.2.4"/>
    </reaction>
</comment>
<dbReference type="Proteomes" id="UP000033684">
    <property type="component" value="Unassembled WGS sequence"/>
</dbReference>
<name>A0A0F3II93_9GAMM</name>
<protein>
    <recommendedName>
        <fullName evidence="2 15">ATP-dependent DNA helicase RecG</fullName>
        <ecNumber evidence="13 15">5.6.2.4</ecNumber>
    </recommendedName>
</protein>
<dbReference type="InterPro" id="IPR045562">
    <property type="entry name" value="RecG_dom3_C"/>
</dbReference>
<dbReference type="GO" id="GO:0003677">
    <property type="term" value="F:DNA binding"/>
    <property type="evidence" value="ECO:0007669"/>
    <property type="project" value="UniProtKB-KW"/>
</dbReference>
<dbReference type="CDD" id="cd17992">
    <property type="entry name" value="DEXHc_RecG"/>
    <property type="match status" value="1"/>
</dbReference>
<dbReference type="EMBL" id="LAJX01000105">
    <property type="protein sequence ID" value="KJV06520.1"/>
    <property type="molecule type" value="Genomic_DNA"/>
</dbReference>
<keyword evidence="5 15" id="KW-0378">Hydrolase</keyword>
<evidence type="ECO:0000256" key="3">
    <source>
        <dbReference type="ARBA" id="ARBA00022741"/>
    </source>
</evidence>